<evidence type="ECO:0000256" key="3">
    <source>
        <dbReference type="ARBA" id="ARBA00017923"/>
    </source>
</evidence>
<feature type="compositionally biased region" description="Pro residues" evidence="10">
    <location>
        <begin position="509"/>
        <end position="522"/>
    </location>
</feature>
<dbReference type="PANTHER" id="PTHR45929:SF3">
    <property type="entry name" value="JAK PATHWAY SIGNAL TRANSDUCTION ADAPTOR MOLECULE"/>
    <property type="match status" value="1"/>
</dbReference>
<feature type="compositionally biased region" description="Low complexity" evidence="10">
    <location>
        <begin position="461"/>
        <end position="483"/>
    </location>
</feature>
<evidence type="ECO:0000256" key="2">
    <source>
        <dbReference type="ARBA" id="ARBA00009666"/>
    </source>
</evidence>
<feature type="domain" description="SH3" evidence="11">
    <location>
        <begin position="290"/>
        <end position="349"/>
    </location>
</feature>
<evidence type="ECO:0000256" key="1">
    <source>
        <dbReference type="ARBA" id="ARBA00004125"/>
    </source>
</evidence>
<evidence type="ECO:0000313" key="13">
    <source>
        <dbReference type="EMBL" id="RXW21079.1"/>
    </source>
</evidence>
<comment type="caution">
    <text evidence="13">The sequence shown here is derived from an EMBL/GenBank/DDBJ whole genome shotgun (WGS) entry which is preliminary data.</text>
</comment>
<feature type="compositionally biased region" description="Low complexity" evidence="10">
    <location>
        <begin position="658"/>
        <end position="771"/>
    </location>
</feature>
<dbReference type="OrthoDB" id="10255964at2759"/>
<dbReference type="SMART" id="SM00288">
    <property type="entry name" value="VHS"/>
    <property type="match status" value="1"/>
</dbReference>
<dbReference type="SMART" id="SM00326">
    <property type="entry name" value="SH3"/>
    <property type="match status" value="1"/>
</dbReference>
<dbReference type="PROSITE" id="PS50179">
    <property type="entry name" value="VHS"/>
    <property type="match status" value="1"/>
</dbReference>
<feature type="region of interest" description="Disordered" evidence="10">
    <location>
        <begin position="221"/>
        <end position="288"/>
    </location>
</feature>
<dbReference type="Proteomes" id="UP000290288">
    <property type="component" value="Unassembled WGS sequence"/>
</dbReference>
<name>A0A4Q2DM65_9AGAR</name>
<keyword evidence="5 9" id="KW-0728">SH3 domain</keyword>
<sequence length="951" mass="102270">MFGGGAANPYDEIVAKATDENLTSENWEIIMTLCDKVGDEGQDGANQAVAALIKRLAHRNPNVQLYALSLSESLLKNLGKELHRELASKAFTQALERIITDRTTHDKVKRRALSLVVECTAEFENDTTLGIMEDLYNNLKAKNFKFETPQEPPPPTVDDDIRRKEEEELQRVLEMSMHDRGGRTAWAAEYSLATSSGAGSSSNAGGSSSSTNAYAAPKYQSGYVPARTPSPATQQRYDEPEPQPQPQHQPQPQPQPQRSAYTPAPTAMPSASVAPSTTAPRSPTTDASLSIVTRVRALHTFEPTEPGELAFDKGDIIKVVDRGYKDWWRGQLKGRTGIFPVNYVEPMPEPTATELAKEAEQEAAVFSQAVNVEKLLNQLRSLDPDKDNLADNEDIQHMINHSPIAHHSTHPLKVVPTHVLNLSLPLQDGTRTFINGQVITPIQHPPLHTHSLNLQVAPTQAPVQAQPPYGQQPQAQPPVQSAPSPAPAPQPQAYGYSAPPYGVQGPNPYGQPMPQQHPPAQPQPQQQPQIQPQAQSLPSPYGGPVAQAAPAVQQAPQVQPQVQSQVQPLPSPYGESAPAVQQAPQAQPQVQPQAQILPSPYGEPVAQQAPQLTQSPVQTPSEGLPLPGFGQAQQQAQPAYGVAAQPQLYQTPSTQSIPQVQPQPVQQQQPAPAVQQVQNVQPLQQAQPQPQPYVQAQPLQEQALQQVQQQQQSQAQAQPQQQPQPQGQTQPLSFGQKSQPQPQEQPQPVRQQSLHQEVQQNQQPSQQSHLQAASGPAATSPAQEDGPPYAFDPSRTYSDPNVQAWAQYYGQGGTDPAGAVYFVSVPGGNTASAGGGADVQRSGSYQAQSSVRADVQRSGSYQAGGGRQQQQQQQQSLQQSAPTNAARYQLTDSGFQRPAGSEAQGQQAQGGYGAAPVSTSPTPGSPITQSSTPSWVLPKKVTGGQKPVGAV</sequence>
<evidence type="ECO:0000256" key="6">
    <source>
        <dbReference type="ARBA" id="ARBA00022448"/>
    </source>
</evidence>
<dbReference type="InterPro" id="IPR001452">
    <property type="entry name" value="SH3_domain"/>
</dbReference>
<dbReference type="Gene3D" id="2.30.30.40">
    <property type="entry name" value="SH3 Domains"/>
    <property type="match status" value="1"/>
</dbReference>
<feature type="compositionally biased region" description="Low complexity" evidence="10">
    <location>
        <begin position="256"/>
        <end position="288"/>
    </location>
</feature>
<dbReference type="PROSITE" id="PS50330">
    <property type="entry name" value="UIM"/>
    <property type="match status" value="1"/>
</dbReference>
<keyword evidence="7" id="KW-0967">Endosome</keyword>
<proteinExistence type="inferred from homology"/>
<keyword evidence="8" id="KW-0653">Protein transport</keyword>
<evidence type="ECO:0000259" key="11">
    <source>
        <dbReference type="PROSITE" id="PS50002"/>
    </source>
</evidence>
<keyword evidence="14" id="KW-1185">Reference proteome</keyword>
<keyword evidence="6" id="KW-0813">Transport</keyword>
<evidence type="ECO:0000256" key="4">
    <source>
        <dbReference type="ARBA" id="ARBA00018978"/>
    </source>
</evidence>
<dbReference type="STRING" id="2316362.A0A4Q2DM65"/>
<accession>A0A4Q2DM65</accession>
<dbReference type="Pfam" id="PF00018">
    <property type="entry name" value="SH3_1"/>
    <property type="match status" value="1"/>
</dbReference>
<dbReference type="GO" id="GO:0043328">
    <property type="term" value="P:protein transport to vacuole involved in ubiquitin-dependent protein catabolic process via the multivesicular body sorting pathway"/>
    <property type="evidence" value="ECO:0007669"/>
    <property type="project" value="TreeGrafter"/>
</dbReference>
<evidence type="ECO:0000256" key="8">
    <source>
        <dbReference type="ARBA" id="ARBA00022927"/>
    </source>
</evidence>
<gene>
    <name evidence="13" type="ORF">EST38_g4795</name>
</gene>
<feature type="compositionally biased region" description="Low complexity" evidence="10">
    <location>
        <begin position="577"/>
        <end position="595"/>
    </location>
</feature>
<comment type="subcellular location">
    <subcellularLocation>
        <location evidence="1">Endosome membrane</location>
        <topology evidence="1">Peripheral membrane protein</topology>
        <orientation evidence="1">Cytoplasmic side</orientation>
    </subcellularLocation>
</comment>
<dbReference type="CDD" id="cd11805">
    <property type="entry name" value="SH3_GRB2_like_C"/>
    <property type="match status" value="1"/>
</dbReference>
<feature type="region of interest" description="Disordered" evidence="10">
    <location>
        <begin position="831"/>
        <end position="951"/>
    </location>
</feature>
<feature type="compositionally biased region" description="Polar residues" evidence="10">
    <location>
        <begin position="648"/>
        <end position="657"/>
    </location>
</feature>
<feature type="compositionally biased region" description="Low complexity" evidence="10">
    <location>
        <begin position="491"/>
        <end position="502"/>
    </location>
</feature>
<comment type="similarity">
    <text evidence="2">Belongs to the STAM family.</text>
</comment>
<organism evidence="13 14">
    <name type="scientific">Candolleomyces aberdarensis</name>
    <dbReference type="NCBI Taxonomy" id="2316362"/>
    <lineage>
        <taxon>Eukaryota</taxon>
        <taxon>Fungi</taxon>
        <taxon>Dikarya</taxon>
        <taxon>Basidiomycota</taxon>
        <taxon>Agaricomycotina</taxon>
        <taxon>Agaricomycetes</taxon>
        <taxon>Agaricomycetidae</taxon>
        <taxon>Agaricales</taxon>
        <taxon>Agaricineae</taxon>
        <taxon>Psathyrellaceae</taxon>
        <taxon>Candolleomyces</taxon>
    </lineage>
</organism>
<feature type="compositionally biased region" description="Polar residues" evidence="10">
    <location>
        <begin position="841"/>
        <end position="851"/>
    </location>
</feature>
<feature type="compositionally biased region" description="Low complexity" evidence="10">
    <location>
        <begin position="868"/>
        <end position="881"/>
    </location>
</feature>
<feature type="compositionally biased region" description="Low complexity" evidence="10">
    <location>
        <begin position="623"/>
        <end position="647"/>
    </location>
</feature>
<dbReference type="InterPro" id="IPR008942">
    <property type="entry name" value="ENTH_VHS"/>
</dbReference>
<dbReference type="Pfam" id="PF00790">
    <property type="entry name" value="VHS"/>
    <property type="match status" value="1"/>
</dbReference>
<dbReference type="InterPro" id="IPR002014">
    <property type="entry name" value="VHS_dom"/>
</dbReference>
<feature type="region of interest" description="Disordered" evidence="10">
    <location>
        <begin position="461"/>
        <end position="797"/>
    </location>
</feature>
<protein>
    <recommendedName>
        <fullName evidence="3">Class E vacuolar protein-sorting machinery protein HSE1</fullName>
    </recommendedName>
    <alternativeName>
        <fullName evidence="4">Class E vacuolar protein-sorting machinery protein hse1</fullName>
    </alternativeName>
</protein>
<dbReference type="GO" id="GO:0033565">
    <property type="term" value="C:ESCRT-0 complex"/>
    <property type="evidence" value="ECO:0007669"/>
    <property type="project" value="TreeGrafter"/>
</dbReference>
<evidence type="ECO:0000313" key="14">
    <source>
        <dbReference type="Proteomes" id="UP000290288"/>
    </source>
</evidence>
<feature type="compositionally biased region" description="Polar residues" evidence="10">
    <location>
        <begin position="917"/>
        <end position="934"/>
    </location>
</feature>
<dbReference type="GO" id="GO:0035091">
    <property type="term" value="F:phosphatidylinositol binding"/>
    <property type="evidence" value="ECO:0007669"/>
    <property type="project" value="InterPro"/>
</dbReference>
<dbReference type="InterPro" id="IPR003903">
    <property type="entry name" value="UIM_dom"/>
</dbReference>
<dbReference type="GO" id="GO:0043130">
    <property type="term" value="F:ubiquitin binding"/>
    <property type="evidence" value="ECO:0007669"/>
    <property type="project" value="InterPro"/>
</dbReference>
<dbReference type="GO" id="GO:0010008">
    <property type="term" value="C:endosome membrane"/>
    <property type="evidence" value="ECO:0007669"/>
    <property type="project" value="UniProtKB-SubCell"/>
</dbReference>
<dbReference type="AlphaFoldDB" id="A0A4Q2DM65"/>
<feature type="domain" description="VHS" evidence="12">
    <location>
        <begin position="17"/>
        <end position="147"/>
    </location>
</feature>
<dbReference type="PRINTS" id="PR00452">
    <property type="entry name" value="SH3DOMAIN"/>
</dbReference>
<feature type="compositionally biased region" description="Pro residues" evidence="10">
    <location>
        <begin position="242"/>
        <end position="255"/>
    </location>
</feature>
<feature type="compositionally biased region" description="Low complexity" evidence="10">
    <location>
        <begin position="523"/>
        <end position="568"/>
    </location>
</feature>
<dbReference type="InterPro" id="IPR036028">
    <property type="entry name" value="SH3-like_dom_sf"/>
</dbReference>
<dbReference type="Gene3D" id="1.20.5.1940">
    <property type="match status" value="1"/>
</dbReference>
<dbReference type="PANTHER" id="PTHR45929">
    <property type="entry name" value="JAK PATHWAY SIGNAL TRANSDUCTION ADAPTOR MOLECULE"/>
    <property type="match status" value="1"/>
</dbReference>
<evidence type="ECO:0000256" key="10">
    <source>
        <dbReference type="SAM" id="MobiDB-lite"/>
    </source>
</evidence>
<dbReference type="Gene3D" id="1.25.40.90">
    <property type="match status" value="1"/>
</dbReference>
<dbReference type="CDD" id="cd16978">
    <property type="entry name" value="VHS_HSE1"/>
    <property type="match status" value="1"/>
</dbReference>
<feature type="compositionally biased region" description="Polar residues" evidence="10">
    <location>
        <begin position="608"/>
        <end position="621"/>
    </location>
</feature>
<evidence type="ECO:0000256" key="9">
    <source>
        <dbReference type="PROSITE-ProRule" id="PRU00192"/>
    </source>
</evidence>
<dbReference type="PROSITE" id="PS50002">
    <property type="entry name" value="SH3"/>
    <property type="match status" value="1"/>
</dbReference>
<dbReference type="SUPFAM" id="SSF50044">
    <property type="entry name" value="SH3-domain"/>
    <property type="match status" value="1"/>
</dbReference>
<dbReference type="InterPro" id="IPR050670">
    <property type="entry name" value="STAM"/>
</dbReference>
<evidence type="ECO:0000259" key="12">
    <source>
        <dbReference type="PROSITE" id="PS50179"/>
    </source>
</evidence>
<reference evidence="13 14" key="1">
    <citation type="submission" date="2019-01" db="EMBL/GenBank/DDBJ databases">
        <title>Draft genome sequence of Psathyrella aberdarensis IHI B618.</title>
        <authorList>
            <person name="Buettner E."/>
            <person name="Kellner H."/>
        </authorList>
    </citation>
    <scope>NUCLEOTIDE SEQUENCE [LARGE SCALE GENOMIC DNA]</scope>
    <source>
        <strain evidence="13 14">IHI B618</strain>
    </source>
</reference>
<evidence type="ECO:0000256" key="5">
    <source>
        <dbReference type="ARBA" id="ARBA00022443"/>
    </source>
</evidence>
<dbReference type="SUPFAM" id="SSF48464">
    <property type="entry name" value="ENTH/VHS domain"/>
    <property type="match status" value="1"/>
</dbReference>
<evidence type="ECO:0000256" key="7">
    <source>
        <dbReference type="ARBA" id="ARBA00022753"/>
    </source>
</evidence>
<dbReference type="EMBL" id="SDEE01000122">
    <property type="protein sequence ID" value="RXW21079.1"/>
    <property type="molecule type" value="Genomic_DNA"/>
</dbReference>